<dbReference type="Proteomes" id="UP000694872">
    <property type="component" value="Unplaced"/>
</dbReference>
<gene>
    <name evidence="2" type="primary">LOC106124009</name>
</gene>
<accession>A0AAJ6ZMV4</accession>
<organism evidence="2">
    <name type="scientific">Papilio xuthus</name>
    <name type="common">Asian swallowtail butterfly</name>
    <dbReference type="NCBI Taxonomy" id="66420"/>
    <lineage>
        <taxon>Eukaryota</taxon>
        <taxon>Metazoa</taxon>
        <taxon>Ecdysozoa</taxon>
        <taxon>Arthropoda</taxon>
        <taxon>Hexapoda</taxon>
        <taxon>Insecta</taxon>
        <taxon>Pterygota</taxon>
        <taxon>Neoptera</taxon>
        <taxon>Endopterygota</taxon>
        <taxon>Lepidoptera</taxon>
        <taxon>Glossata</taxon>
        <taxon>Ditrysia</taxon>
        <taxon>Papilionoidea</taxon>
        <taxon>Papilionidae</taxon>
        <taxon>Papilioninae</taxon>
        <taxon>Papilio</taxon>
    </lineage>
</organism>
<dbReference type="RefSeq" id="XP_013175899.1">
    <property type="nucleotide sequence ID" value="XM_013320445.1"/>
</dbReference>
<name>A0AAJ6ZMV4_PAPXU</name>
<dbReference type="AlphaFoldDB" id="A0AAJ6ZMV4"/>
<feature type="chain" id="PRO_5042619288" evidence="1">
    <location>
        <begin position="20"/>
        <end position="156"/>
    </location>
</feature>
<dbReference type="KEGG" id="pxu:106124009"/>
<proteinExistence type="predicted"/>
<evidence type="ECO:0000256" key="1">
    <source>
        <dbReference type="SAM" id="SignalP"/>
    </source>
</evidence>
<reference evidence="2" key="1">
    <citation type="submission" date="2025-08" db="UniProtKB">
        <authorList>
            <consortium name="RefSeq"/>
        </authorList>
    </citation>
    <scope>IDENTIFICATION</scope>
</reference>
<dbReference type="GeneID" id="106124009"/>
<evidence type="ECO:0000313" key="2">
    <source>
        <dbReference type="RefSeq" id="XP_013175899.1"/>
    </source>
</evidence>
<sequence length="156" mass="19111">MRFRWIILFCTIIVGIVWCWDVLADMGSRRLGKDGYVFKNEYIFGDCKNPKKIYYEKQHKTVHEVQRASVIRDWLLEITRIPTCIIIRADSYETNAFRLTYYNFEICVPRVSFCYNKKRWNYYYYEWYIPKGITYGSDWDLYFYGPNKSDWTLQWG</sequence>
<keyword evidence="1" id="KW-0732">Signal</keyword>
<protein>
    <submittedName>
        <fullName evidence="2">Uncharacterized protein LOC106124009</fullName>
    </submittedName>
</protein>
<feature type="signal peptide" evidence="1">
    <location>
        <begin position="1"/>
        <end position="19"/>
    </location>
</feature>